<dbReference type="Gene3D" id="1.20.920.30">
    <property type="match status" value="1"/>
</dbReference>
<dbReference type="InterPro" id="IPR024317">
    <property type="entry name" value="Dynein_heavy_chain_D4_dom"/>
</dbReference>
<reference evidence="4" key="1">
    <citation type="submission" date="2019-08" db="EMBL/GenBank/DDBJ databases">
        <title>The genome of the North American firefly Photinus pyralis.</title>
        <authorList>
            <consortium name="Photinus pyralis genome working group"/>
            <person name="Fallon T.R."/>
            <person name="Sander Lower S.E."/>
            <person name="Weng J.-K."/>
        </authorList>
    </citation>
    <scope>NUCLEOTIDE SEQUENCE</scope>
    <source>
        <strain evidence="4">TRF0915ILg1</strain>
        <tissue evidence="4">Whole body</tissue>
    </source>
</reference>
<dbReference type="GO" id="GO:0005858">
    <property type="term" value="C:axonemal dynein complex"/>
    <property type="evidence" value="ECO:0007669"/>
    <property type="project" value="TreeGrafter"/>
</dbReference>
<dbReference type="FunFam" id="3.40.50.300:FF:000075">
    <property type="entry name" value="Dynein heavy chain, cytoplasmic"/>
    <property type="match status" value="1"/>
</dbReference>
<feature type="non-terminal residue" evidence="4">
    <location>
        <position position="1155"/>
    </location>
</feature>
<dbReference type="GO" id="GO:0045505">
    <property type="term" value="F:dynein intermediate chain binding"/>
    <property type="evidence" value="ECO:0007669"/>
    <property type="project" value="InterPro"/>
</dbReference>
<dbReference type="FunFam" id="3.40.50.300:FF:000122">
    <property type="entry name" value="Cytoplasmic dynein 1 heavy chain"/>
    <property type="match status" value="1"/>
</dbReference>
<proteinExistence type="inferred from homology"/>
<dbReference type="PANTHER" id="PTHR46532:SF13">
    <property type="entry name" value="CYTOPLASMIC DYNEIN 1 HEAVY CHAIN 1"/>
    <property type="match status" value="1"/>
</dbReference>
<dbReference type="GO" id="GO:0051959">
    <property type="term" value="F:dynein light intermediate chain binding"/>
    <property type="evidence" value="ECO:0007669"/>
    <property type="project" value="InterPro"/>
</dbReference>
<dbReference type="EMBL" id="VTPC01004415">
    <property type="protein sequence ID" value="KAF2897193.1"/>
    <property type="molecule type" value="Genomic_DNA"/>
</dbReference>
<organism evidence="4 5">
    <name type="scientific">Ignelater luminosus</name>
    <name type="common">Cucubano</name>
    <name type="synonym">Pyrophorus luminosus</name>
    <dbReference type="NCBI Taxonomy" id="2038154"/>
    <lineage>
        <taxon>Eukaryota</taxon>
        <taxon>Metazoa</taxon>
        <taxon>Ecdysozoa</taxon>
        <taxon>Arthropoda</taxon>
        <taxon>Hexapoda</taxon>
        <taxon>Insecta</taxon>
        <taxon>Pterygota</taxon>
        <taxon>Neoptera</taxon>
        <taxon>Endopterygota</taxon>
        <taxon>Coleoptera</taxon>
        <taxon>Polyphaga</taxon>
        <taxon>Elateriformia</taxon>
        <taxon>Elateroidea</taxon>
        <taxon>Elateridae</taxon>
        <taxon>Agrypninae</taxon>
        <taxon>Pyrophorini</taxon>
        <taxon>Ignelater</taxon>
    </lineage>
</organism>
<dbReference type="AlphaFoldDB" id="A0A8K0GGH8"/>
<dbReference type="InterPro" id="IPR003593">
    <property type="entry name" value="AAA+_ATPase"/>
</dbReference>
<accession>A0A8K0GGH8</accession>
<protein>
    <recommendedName>
        <fullName evidence="3">AAA+ ATPase domain-containing protein</fullName>
    </recommendedName>
</protein>
<dbReference type="FunFam" id="1.20.920.20:FF:000005">
    <property type="entry name" value="Dynein cytoplasmic 1 heavy chain 1"/>
    <property type="match status" value="1"/>
</dbReference>
<dbReference type="InterPro" id="IPR054354">
    <property type="entry name" value="DYNC2H1-like_lid"/>
</dbReference>
<evidence type="ECO:0000259" key="3">
    <source>
        <dbReference type="SMART" id="SM00382"/>
    </source>
</evidence>
<keyword evidence="5" id="KW-1185">Reference proteome</keyword>
<dbReference type="FunFam" id="3.40.50.300:FF:001956">
    <property type="entry name" value="Dynein cytoplasmic 1 heavy chain 1"/>
    <property type="match status" value="1"/>
</dbReference>
<evidence type="ECO:0000313" key="5">
    <source>
        <dbReference type="Proteomes" id="UP000801492"/>
    </source>
</evidence>
<dbReference type="Gene3D" id="1.20.920.20">
    <property type="match status" value="3"/>
</dbReference>
<dbReference type="Gene3D" id="3.40.50.300">
    <property type="entry name" value="P-loop containing nucleotide triphosphate hydrolases"/>
    <property type="match status" value="2"/>
</dbReference>
<dbReference type="InterPro" id="IPR024743">
    <property type="entry name" value="Dynein_HC_stalk"/>
</dbReference>
<dbReference type="InterPro" id="IPR026983">
    <property type="entry name" value="DHC"/>
</dbReference>
<feature type="domain" description="AAA+ ATPase" evidence="3">
    <location>
        <begin position="857"/>
        <end position="1023"/>
    </location>
</feature>
<dbReference type="Pfam" id="PF22597">
    <property type="entry name" value="DYN_lid"/>
    <property type="match status" value="1"/>
</dbReference>
<evidence type="ECO:0000256" key="1">
    <source>
        <dbReference type="ARBA" id="ARBA00008887"/>
    </source>
</evidence>
<dbReference type="InterPro" id="IPR027417">
    <property type="entry name" value="P-loop_NTPase"/>
</dbReference>
<evidence type="ECO:0000313" key="4">
    <source>
        <dbReference type="EMBL" id="KAF2897193.1"/>
    </source>
</evidence>
<dbReference type="Pfam" id="PF12775">
    <property type="entry name" value="AAA_7"/>
    <property type="match status" value="1"/>
</dbReference>
<dbReference type="Pfam" id="PF12781">
    <property type="entry name" value="AAA_9"/>
    <property type="match status" value="1"/>
</dbReference>
<dbReference type="InterPro" id="IPR035706">
    <property type="entry name" value="AAA_9"/>
</dbReference>
<dbReference type="FunFam" id="1.20.920.20:FF:000007">
    <property type="entry name" value="Cytoplasmic dynein 1 heavy chain 1-like"/>
    <property type="match status" value="1"/>
</dbReference>
<dbReference type="Pfam" id="PF12777">
    <property type="entry name" value="MT"/>
    <property type="match status" value="1"/>
</dbReference>
<evidence type="ECO:0000256" key="2">
    <source>
        <dbReference type="SAM" id="Coils"/>
    </source>
</evidence>
<dbReference type="GO" id="GO:0007018">
    <property type="term" value="P:microtubule-based movement"/>
    <property type="evidence" value="ECO:0007669"/>
    <property type="project" value="InterPro"/>
</dbReference>
<dbReference type="CDD" id="cd00009">
    <property type="entry name" value="AAA"/>
    <property type="match status" value="2"/>
</dbReference>
<keyword evidence="2" id="KW-0175">Coiled coil</keyword>
<name>A0A8K0GGH8_IGNLU</name>
<dbReference type="PANTHER" id="PTHR46532">
    <property type="entry name" value="MALE FERTILITY FACTOR KL5"/>
    <property type="match status" value="1"/>
</dbReference>
<gene>
    <name evidence="4" type="ORF">ILUMI_08987</name>
</gene>
<sequence>MADLALVEPAVIDAQNAVKSIKKQQLVEIRTMGNPPAVVKLALESICLLLGENASDWKSIRAVIMRDNFINTVVSNFSTEDITDEVREKMKTKYINNPDYNFEKVNHASNACGPLVKWAIAQIQYADMLKKVEPLREELNSLQKQADENKKHGEEVKDLISQLEHSIAAYKEEYAQLIAQAQAIKTDLENVQAKVDRSIALLKSLNIERERWEATSETFRSQMSTIIGDVLLSAAFIAYGGYFDQHYRQNLFTTWCQHLAQAGIQYRPDIARTEYLSNPDERLRWQANALPTDDLCTENAIMLKRFNRYPLIIDPSGQATEFIMNEFKDKKITKTSFLDDAFRKNLESALRFGNPLLVQDVENYDPILNPVLNKELRRTGGRVLITLGDQDIDLSPSFVIFLSTRDPTVEFPPDICSRVTFVNFTVTRSSLQSQCLNQVLKAERPDIDEKRSDLLKLQGEFHLRLRQLENGEWTPWSNKVPQIDVETHKVAAPDIVVPTLDTVRHESLLYTWLAEHKPLVLCGPPGSGKTMTLFSALRALPDMEVVGLNFSSATTPELLLKTFDHYCEYRKTPNGVILSPVQLGKWLVIFCDEINLPDMDQYGTQRVIMFLRQIVEQKGFYRASDQTWVSLERIQFVGACNPPTDPGRKPLSHRFLRHVPVIYVDYPGETSLKQIYGTFSRAMLRLTPNLRGYAEPLTNAMVEFYLASQDRFTQDMQPHYVYSPREMTRWVRGICEAIRPLDTLAVEGLVRLWAHEALRLFQDRLVEESERQWTNENINAVAIKHFPSANCENALARPILYSNWLSKNYIPVEREQLRDYVKARLKVFYEEELDVPLVLFDEVLDHVLRIDRIFRQPQGHLLLIGVSGAGKTTLSRFVAWMNGLSIFQIKVHNKYTAEDFDEDLRSVLRRSGCKDEKIAFILDESNMLDSSFLERMNTLLANGEVPGLFEGDEYTTLMTQCKEGAQREGLMLDSSDELYKWFTGQVMRNLHVVFTMNPSTDGLKDRAATSPALFNRCVLNWFGDWSDGALFQVGKEFTNRVDLDRPMWKAPDFFPAACNFISPSPSHREAVINACVYVHLTLHKANARLAKRGSRTMAITPRHYLDFIHHFVKLHNEKRSDLEEQQLHLNVGLSKIAETVEQVEEMQKSLAVKSR</sequence>
<dbReference type="Proteomes" id="UP000801492">
    <property type="component" value="Unassembled WGS sequence"/>
</dbReference>
<dbReference type="OrthoDB" id="14187at2759"/>
<comment type="caution">
    <text evidence="4">The sequence shown here is derived from an EMBL/GenBank/DDBJ whole genome shotgun (WGS) entry which is preliminary data.</text>
</comment>
<dbReference type="SUPFAM" id="SSF52540">
    <property type="entry name" value="P-loop containing nucleoside triphosphate hydrolases"/>
    <property type="match status" value="2"/>
</dbReference>
<feature type="coiled-coil region" evidence="2">
    <location>
        <begin position="125"/>
        <end position="208"/>
    </location>
</feature>
<dbReference type="SMART" id="SM00382">
    <property type="entry name" value="AAA"/>
    <property type="match status" value="2"/>
</dbReference>
<comment type="similarity">
    <text evidence="1">Belongs to the dynein heavy chain family.</text>
</comment>
<dbReference type="Pfam" id="PF12780">
    <property type="entry name" value="AAA_8"/>
    <property type="match status" value="1"/>
</dbReference>
<feature type="domain" description="AAA+ ATPase" evidence="3">
    <location>
        <begin position="515"/>
        <end position="665"/>
    </location>
</feature>
<dbReference type="FunFam" id="1.20.920.30:FF:000001">
    <property type="entry name" value="Cytoplasmic dynein heavy chain 1"/>
    <property type="match status" value="1"/>
</dbReference>